<dbReference type="Proteomes" id="UP000807504">
    <property type="component" value="Unassembled WGS sequence"/>
</dbReference>
<dbReference type="EMBL" id="JABXBU010002230">
    <property type="protein sequence ID" value="KAF8768330.1"/>
    <property type="molecule type" value="Genomic_DNA"/>
</dbReference>
<gene>
    <name evidence="1" type="ORF">HNY73_021162</name>
</gene>
<accession>A0A8T0EAH0</accession>
<proteinExistence type="predicted"/>
<reference evidence="1" key="2">
    <citation type="submission" date="2020-06" db="EMBL/GenBank/DDBJ databases">
        <authorList>
            <person name="Sheffer M."/>
        </authorList>
    </citation>
    <scope>NUCLEOTIDE SEQUENCE</scope>
</reference>
<dbReference type="AlphaFoldDB" id="A0A8T0EAH0"/>
<name>A0A8T0EAH0_ARGBR</name>
<keyword evidence="2" id="KW-1185">Reference proteome</keyword>
<organism evidence="1 2">
    <name type="scientific">Argiope bruennichi</name>
    <name type="common">Wasp spider</name>
    <name type="synonym">Aranea bruennichi</name>
    <dbReference type="NCBI Taxonomy" id="94029"/>
    <lineage>
        <taxon>Eukaryota</taxon>
        <taxon>Metazoa</taxon>
        <taxon>Ecdysozoa</taxon>
        <taxon>Arthropoda</taxon>
        <taxon>Chelicerata</taxon>
        <taxon>Arachnida</taxon>
        <taxon>Araneae</taxon>
        <taxon>Araneomorphae</taxon>
        <taxon>Entelegynae</taxon>
        <taxon>Araneoidea</taxon>
        <taxon>Araneidae</taxon>
        <taxon>Argiope</taxon>
    </lineage>
</organism>
<evidence type="ECO:0000313" key="1">
    <source>
        <dbReference type="EMBL" id="KAF8768330.1"/>
    </source>
</evidence>
<protein>
    <submittedName>
        <fullName evidence="1">Uncharacterized protein</fullName>
    </submittedName>
</protein>
<comment type="caution">
    <text evidence="1">The sequence shown here is derived from an EMBL/GenBank/DDBJ whole genome shotgun (WGS) entry which is preliminary data.</text>
</comment>
<evidence type="ECO:0000313" key="2">
    <source>
        <dbReference type="Proteomes" id="UP000807504"/>
    </source>
</evidence>
<sequence length="151" mass="16979">MKQWSIHQRSNGISINGGMEYPSMEQWSTINGEMGYPSMEQWSIHQWRNGVSINGTMEYPSIVKWGIKSNVRPSRNTLSSPRHCCGSQKSDKKSSILIAERTIALHVTPGNSMFSKPKNSQPTMDASVDPLLADPRLGTRLFYLLVVEHSD</sequence>
<reference evidence="1" key="1">
    <citation type="journal article" date="2020" name="bioRxiv">
        <title>Chromosome-level reference genome of the European wasp spider Argiope bruennichi: a resource for studies on range expansion and evolutionary adaptation.</title>
        <authorList>
            <person name="Sheffer M.M."/>
            <person name="Hoppe A."/>
            <person name="Krehenwinkel H."/>
            <person name="Uhl G."/>
            <person name="Kuss A.W."/>
            <person name="Jensen L."/>
            <person name="Jensen C."/>
            <person name="Gillespie R.G."/>
            <person name="Hoff K.J."/>
            <person name="Prost S."/>
        </authorList>
    </citation>
    <scope>NUCLEOTIDE SEQUENCE</scope>
</reference>